<dbReference type="PANTHER" id="PTHR30532:SF24">
    <property type="entry name" value="FERRIC ENTEROBACTIN-BINDING PERIPLASMIC PROTEIN FEPB"/>
    <property type="match status" value="1"/>
</dbReference>
<dbReference type="PROSITE" id="PS50983">
    <property type="entry name" value="FE_B12_PBP"/>
    <property type="match status" value="1"/>
</dbReference>
<gene>
    <name evidence="6" type="ORF">SAMN05444695_101680</name>
</gene>
<dbReference type="GO" id="GO:0030288">
    <property type="term" value="C:outer membrane-bounded periplasmic space"/>
    <property type="evidence" value="ECO:0007669"/>
    <property type="project" value="TreeGrafter"/>
</dbReference>
<sequence>MKNPRLTRLAIVLTALGVAASCSTDDGSGTEQVDDAGFPVTIEHQYGATTIESRPEAVVSVGFNDQDFMLALGRTPIGTRAFSGYDYQNRPWAREQLGGQTIPEVGEMTINVEQVAALGPDLVLGTYSVMGDAVYDTLAALAPTVGDLPTEDVEAGAWQSQLEAIGQALGESDRAQEVRQEVEGAFTAAREANPQFEGRTLAVALYLGDSFYILEAEDPRTSFFTSLGFAMPEEAGDVSAERLDLLDQQNLAVLGATREQLAADPLFSNLAVVREDRTVYLGEFGTDVPAALGFASPLSLPFALDETVPSLAQATDDDPATVVAPVGAP</sequence>
<evidence type="ECO:0000256" key="3">
    <source>
        <dbReference type="ARBA" id="ARBA00022448"/>
    </source>
</evidence>
<protein>
    <submittedName>
        <fullName evidence="6">Iron complex transport system substrate-binding protein</fullName>
    </submittedName>
</protein>
<name>A0A1G8B6V6_9NOCA</name>
<dbReference type="OrthoDB" id="1846031at2"/>
<comment type="similarity">
    <text evidence="2">Belongs to the bacterial solute-binding protein 8 family.</text>
</comment>
<reference evidence="6 7" key="1">
    <citation type="submission" date="2016-10" db="EMBL/GenBank/DDBJ databases">
        <authorList>
            <person name="de Groot N.N."/>
        </authorList>
    </citation>
    <scope>NUCLEOTIDE SEQUENCE [LARGE SCALE GENOMIC DNA]</scope>
    <source>
        <strain evidence="6 7">DSM 44892</strain>
    </source>
</reference>
<organism evidence="6 7">
    <name type="scientific">Rhodococcus triatomae</name>
    <dbReference type="NCBI Taxonomy" id="300028"/>
    <lineage>
        <taxon>Bacteria</taxon>
        <taxon>Bacillati</taxon>
        <taxon>Actinomycetota</taxon>
        <taxon>Actinomycetes</taxon>
        <taxon>Mycobacteriales</taxon>
        <taxon>Nocardiaceae</taxon>
        <taxon>Rhodococcus</taxon>
    </lineage>
</organism>
<dbReference type="AlphaFoldDB" id="A0A1G8B6V6"/>
<feature type="chain" id="PRO_5039618661" evidence="5">
    <location>
        <begin position="25"/>
        <end position="329"/>
    </location>
</feature>
<evidence type="ECO:0000256" key="5">
    <source>
        <dbReference type="SAM" id="SignalP"/>
    </source>
</evidence>
<evidence type="ECO:0000313" key="7">
    <source>
        <dbReference type="Proteomes" id="UP000183263"/>
    </source>
</evidence>
<dbReference type="InterPro" id="IPR002491">
    <property type="entry name" value="ABC_transptr_periplasmic_BD"/>
</dbReference>
<dbReference type="GO" id="GO:1901678">
    <property type="term" value="P:iron coordination entity transport"/>
    <property type="evidence" value="ECO:0007669"/>
    <property type="project" value="UniProtKB-ARBA"/>
</dbReference>
<evidence type="ECO:0000256" key="2">
    <source>
        <dbReference type="ARBA" id="ARBA00008814"/>
    </source>
</evidence>
<evidence type="ECO:0000256" key="1">
    <source>
        <dbReference type="ARBA" id="ARBA00004196"/>
    </source>
</evidence>
<keyword evidence="4 5" id="KW-0732">Signal</keyword>
<dbReference type="Proteomes" id="UP000183263">
    <property type="component" value="Unassembled WGS sequence"/>
</dbReference>
<keyword evidence="7" id="KW-1185">Reference proteome</keyword>
<accession>A0A1G8B6V6</accession>
<dbReference type="EMBL" id="FNDN01000001">
    <property type="protein sequence ID" value="SDH28908.1"/>
    <property type="molecule type" value="Genomic_DNA"/>
</dbReference>
<proteinExistence type="inferred from homology"/>
<comment type="subcellular location">
    <subcellularLocation>
        <location evidence="1">Cell envelope</location>
    </subcellularLocation>
</comment>
<evidence type="ECO:0000256" key="4">
    <source>
        <dbReference type="ARBA" id="ARBA00022729"/>
    </source>
</evidence>
<keyword evidence="3" id="KW-0813">Transport</keyword>
<dbReference type="Pfam" id="PF01497">
    <property type="entry name" value="Peripla_BP_2"/>
    <property type="match status" value="1"/>
</dbReference>
<dbReference type="InterPro" id="IPR051313">
    <property type="entry name" value="Bact_iron-sidero_bind"/>
</dbReference>
<dbReference type="SUPFAM" id="SSF53807">
    <property type="entry name" value="Helical backbone' metal receptor"/>
    <property type="match status" value="1"/>
</dbReference>
<evidence type="ECO:0000313" key="6">
    <source>
        <dbReference type="EMBL" id="SDH28908.1"/>
    </source>
</evidence>
<dbReference type="RefSeq" id="WP_072736355.1">
    <property type="nucleotide sequence ID" value="NZ_CP048813.1"/>
</dbReference>
<dbReference type="Gene3D" id="3.40.50.1980">
    <property type="entry name" value="Nitrogenase molybdenum iron protein domain"/>
    <property type="match status" value="2"/>
</dbReference>
<feature type="signal peptide" evidence="5">
    <location>
        <begin position="1"/>
        <end position="24"/>
    </location>
</feature>
<dbReference type="PANTHER" id="PTHR30532">
    <property type="entry name" value="IRON III DICITRATE-BINDING PERIPLASMIC PROTEIN"/>
    <property type="match status" value="1"/>
</dbReference>
<dbReference type="PROSITE" id="PS51257">
    <property type="entry name" value="PROKAR_LIPOPROTEIN"/>
    <property type="match status" value="1"/>
</dbReference>